<dbReference type="GO" id="GO:0005789">
    <property type="term" value="C:endoplasmic reticulum membrane"/>
    <property type="evidence" value="ECO:0007669"/>
    <property type="project" value="UniProtKB-SubCell"/>
</dbReference>
<dbReference type="AlphaFoldDB" id="A0A127ZIN9"/>
<keyword evidence="5" id="KW-0812">Transmembrane</keyword>
<evidence type="ECO:0000256" key="7">
    <source>
        <dbReference type="ARBA" id="ARBA00022989"/>
    </source>
</evidence>
<evidence type="ECO:0000256" key="3">
    <source>
        <dbReference type="ARBA" id="ARBA00022676"/>
    </source>
</evidence>
<name>A0A127ZIN9_9BASI</name>
<keyword evidence="8" id="KW-0472">Membrane</keyword>
<dbReference type="EMBL" id="LK056691">
    <property type="protein sequence ID" value="CDU25812.1"/>
    <property type="molecule type" value="Genomic_DNA"/>
</dbReference>
<evidence type="ECO:0000256" key="6">
    <source>
        <dbReference type="ARBA" id="ARBA00022824"/>
    </source>
</evidence>
<organism evidence="12">
    <name type="scientific">Sporisorium scitamineum</name>
    <dbReference type="NCBI Taxonomy" id="49012"/>
    <lineage>
        <taxon>Eukaryota</taxon>
        <taxon>Fungi</taxon>
        <taxon>Dikarya</taxon>
        <taxon>Basidiomycota</taxon>
        <taxon>Ustilaginomycotina</taxon>
        <taxon>Ustilaginomycetes</taxon>
        <taxon>Ustilaginales</taxon>
        <taxon>Ustilaginaceae</taxon>
        <taxon>Sporisorium</taxon>
    </lineage>
</organism>
<feature type="region of interest" description="Disordered" evidence="11">
    <location>
        <begin position="1"/>
        <end position="31"/>
    </location>
</feature>
<evidence type="ECO:0000256" key="2">
    <source>
        <dbReference type="ARBA" id="ARBA00006065"/>
    </source>
</evidence>
<comment type="similarity">
    <text evidence="2">Belongs to the glycosyltransferase 22 family. PIGB subfamily.</text>
</comment>
<evidence type="ECO:0000256" key="8">
    <source>
        <dbReference type="ARBA" id="ARBA00023136"/>
    </source>
</evidence>
<dbReference type="GO" id="GO:0000026">
    <property type="term" value="F:alpha-1,2-mannosyltransferase activity"/>
    <property type="evidence" value="ECO:0007669"/>
    <property type="project" value="TreeGrafter"/>
</dbReference>
<keyword evidence="3 10" id="KW-0328">Glycosyltransferase</keyword>
<feature type="compositionally biased region" description="Pro residues" evidence="11">
    <location>
        <begin position="16"/>
        <end position="28"/>
    </location>
</feature>
<dbReference type="OrthoDB" id="416834at2759"/>
<dbReference type="GO" id="GO:0006506">
    <property type="term" value="P:GPI anchor biosynthetic process"/>
    <property type="evidence" value="ECO:0007669"/>
    <property type="project" value="TreeGrafter"/>
</dbReference>
<dbReference type="InterPro" id="IPR005599">
    <property type="entry name" value="GPI_mannosylTrfase"/>
</dbReference>
<evidence type="ECO:0000256" key="11">
    <source>
        <dbReference type="SAM" id="MobiDB-lite"/>
    </source>
</evidence>
<evidence type="ECO:0000256" key="4">
    <source>
        <dbReference type="ARBA" id="ARBA00022679"/>
    </source>
</evidence>
<evidence type="ECO:0000256" key="5">
    <source>
        <dbReference type="ARBA" id="ARBA00022692"/>
    </source>
</evidence>
<evidence type="ECO:0000256" key="1">
    <source>
        <dbReference type="ARBA" id="ARBA00004477"/>
    </source>
</evidence>
<comment type="function">
    <text evidence="9">Mannosyltransferase involved in glycosylphosphatidylinositol-anchor biosynthesis. Transfers the third mannose to Man2-GlcN-acyl-PI during GPI precursor assembly.</text>
</comment>
<keyword evidence="6 10" id="KW-0256">Endoplasmic reticulum</keyword>
<dbReference type="EC" id="2.4.1.-" evidence="10"/>
<sequence length="741" mass="83158">MEIRNRSRQPLAQVDPSPPRTVDPPSTTPKPRSAVNLRSLFCFLLAIRIINALLTRTFFQPDEHYQTTEIAHRIVFGYGFKSWEWSSSHDNTADAPYLTAALSNLLNGPIRSILHPLLFVPGYVLLKWTALDKTYALILLPRLQQAFVAAIGDFYTVRLAQRIGGPTVAWFATLVGLSNLYSLFTATRTFSNLTEAAITAAALFYWPFVPFFSGRFDVGSFSSSQETARLQELLEPGCVWQQSAPRDEKTRYDRELDHKQASRLIYDRSLRKSVLLAAFTCLLRPTNGVLWVYLATELLIRQLRCIRPGSADPAPSSKVVDAEERQSGSVLPLLEFVGEASSLVSTLATIGLGAVGTALVIDTSYDYFANQASRKAGAVLPALSLVSFLHKNVVANLSIFYGANPWHWYLTQGVPVLCTVWLPATLFGFLGAVQHCAPQGLGGDAKRSLARLVCVTVGVYSLLGHKEFRFLQPLLPALTVLAASGLADSYAVKQRFDEQSSPLKHLWRTLNVLPLWLRAVLLTLQPIAAVYLISVHAVGQEQVPWELGRIYREQQLSPQSEPVEFGSGFGPIHNLGFLMPCHSTPWATHLHDEQLVERSWFIECPPPPSRRDMTHAQSSTKYWDQSDFFYHDPIKYLVDRFPYNVDTDYPPSPPAALMEGEGESHPWDKGWRHSWPSHLVVFESLLKEGTRRLGHTRTLKNLLSLKGYREVARYWNTPKHEDARRDGDIVVLAYKGPKSHR</sequence>
<evidence type="ECO:0000313" key="12">
    <source>
        <dbReference type="EMBL" id="CDU25812.1"/>
    </source>
</evidence>
<keyword evidence="7" id="KW-1133">Transmembrane helix</keyword>
<comment type="subcellular location">
    <subcellularLocation>
        <location evidence="1 10">Endoplasmic reticulum membrane</location>
        <topology evidence="1 10">Multi-pass membrane protein</topology>
    </subcellularLocation>
</comment>
<keyword evidence="4 12" id="KW-0808">Transferase</keyword>
<accession>A0A127ZIN9</accession>
<dbReference type="PANTHER" id="PTHR22760">
    <property type="entry name" value="GLYCOSYLTRANSFERASE"/>
    <property type="match status" value="1"/>
</dbReference>
<evidence type="ECO:0000256" key="9">
    <source>
        <dbReference type="ARBA" id="ARBA00024708"/>
    </source>
</evidence>
<dbReference type="PANTHER" id="PTHR22760:SF4">
    <property type="entry name" value="GPI MANNOSYLTRANSFERASE 3"/>
    <property type="match status" value="1"/>
</dbReference>
<reference evidence="12" key="1">
    <citation type="submission" date="2014-06" db="EMBL/GenBank/DDBJ databases">
        <authorList>
            <person name="Ju J."/>
            <person name="Zhang J."/>
        </authorList>
    </citation>
    <scope>NUCLEOTIDE SEQUENCE</scope>
    <source>
        <strain evidence="12">SscI8</strain>
    </source>
</reference>
<proteinExistence type="inferred from homology"/>
<evidence type="ECO:0000256" key="10">
    <source>
        <dbReference type="RuleBase" id="RU363075"/>
    </source>
</evidence>
<dbReference type="Pfam" id="PF03901">
    <property type="entry name" value="Glyco_transf_22"/>
    <property type="match status" value="2"/>
</dbReference>
<protein>
    <recommendedName>
        <fullName evidence="10">Mannosyltransferase</fullName>
        <ecNumber evidence="10">2.4.1.-</ecNumber>
    </recommendedName>
</protein>
<gene>
    <name evidence="12" type="ORF">SPSC_05983</name>
</gene>